<sequence length="152" mass="16743">MNSAGILIYRGAGSGLEVLLVHPGGPFWRHKDLGAWSIPKGEVRAGEPPETAARREFAEELGQTLGGELMDLGTVRQRAGKVVRCYAGRGDFEVAAVKSDLFEIEWPPRSGRRAAFPEIDRAAWFNTAVAKEKLLPSQRIFVDRLAERLSRG</sequence>
<dbReference type="Gene3D" id="3.90.79.10">
    <property type="entry name" value="Nucleoside Triphosphate Pyrophosphohydrolase"/>
    <property type="match status" value="1"/>
</dbReference>
<organism evidence="5 6">
    <name type="scientific">Hansschlegelia zhihuaiae</name>
    <dbReference type="NCBI Taxonomy" id="405005"/>
    <lineage>
        <taxon>Bacteria</taxon>
        <taxon>Pseudomonadati</taxon>
        <taxon>Pseudomonadota</taxon>
        <taxon>Alphaproteobacteria</taxon>
        <taxon>Hyphomicrobiales</taxon>
        <taxon>Methylopilaceae</taxon>
        <taxon>Hansschlegelia</taxon>
    </lineage>
</organism>
<comment type="similarity">
    <text evidence="3">Belongs to the Nudix hydrolase family.</text>
</comment>
<keyword evidence="6" id="KW-1185">Reference proteome</keyword>
<dbReference type="Proteomes" id="UP000289708">
    <property type="component" value="Unassembled WGS sequence"/>
</dbReference>
<protein>
    <submittedName>
        <fullName evidence="5">NUDIX domain-containing protein</fullName>
    </submittedName>
</protein>
<dbReference type="CDD" id="cd04662">
    <property type="entry name" value="NUDIX_Hydrolase"/>
    <property type="match status" value="1"/>
</dbReference>
<dbReference type="InterPro" id="IPR020476">
    <property type="entry name" value="Nudix_hydrolase"/>
</dbReference>
<dbReference type="AlphaFoldDB" id="A0A4Q0MIC1"/>
<evidence type="ECO:0000259" key="4">
    <source>
        <dbReference type="PROSITE" id="PS51462"/>
    </source>
</evidence>
<dbReference type="InterPro" id="IPR020084">
    <property type="entry name" value="NUDIX_hydrolase_CS"/>
</dbReference>
<proteinExistence type="inferred from homology"/>
<comment type="cofactor">
    <cofactor evidence="1">
        <name>Mg(2+)</name>
        <dbReference type="ChEBI" id="CHEBI:18420"/>
    </cofactor>
</comment>
<name>A0A4Q0MIC1_9HYPH</name>
<dbReference type="InterPro" id="IPR015797">
    <property type="entry name" value="NUDIX_hydrolase-like_dom_sf"/>
</dbReference>
<evidence type="ECO:0000313" key="5">
    <source>
        <dbReference type="EMBL" id="RXF73224.1"/>
    </source>
</evidence>
<dbReference type="PANTHER" id="PTHR21340">
    <property type="entry name" value="DIADENOSINE 5,5-P1,P4-TETRAPHOSPHATE PYROPHOSPHOHYDROLASE MUTT"/>
    <property type="match status" value="1"/>
</dbReference>
<dbReference type="OrthoDB" id="954553at2"/>
<gene>
    <name evidence="5" type="ORF">EK403_12050</name>
</gene>
<dbReference type="PROSITE" id="PS00893">
    <property type="entry name" value="NUDIX_BOX"/>
    <property type="match status" value="1"/>
</dbReference>
<dbReference type="GO" id="GO:0006754">
    <property type="term" value="P:ATP biosynthetic process"/>
    <property type="evidence" value="ECO:0007669"/>
    <property type="project" value="TreeGrafter"/>
</dbReference>
<dbReference type="PANTHER" id="PTHR21340:SF7">
    <property type="entry name" value="NUDIX HYDROLASE DOMAIN-CONTAINING PROTEIN"/>
    <property type="match status" value="1"/>
</dbReference>
<dbReference type="PROSITE" id="PS51462">
    <property type="entry name" value="NUDIX"/>
    <property type="match status" value="1"/>
</dbReference>
<reference evidence="5 6" key="1">
    <citation type="submission" date="2018-12" db="EMBL/GenBank/DDBJ databases">
        <title>bacterium Hansschlegelia zhihuaiae S113.</title>
        <authorList>
            <person name="He J."/>
        </authorList>
    </citation>
    <scope>NUCLEOTIDE SEQUENCE [LARGE SCALE GENOMIC DNA]</scope>
    <source>
        <strain evidence="5 6">S 113</strain>
    </source>
</reference>
<evidence type="ECO:0000256" key="1">
    <source>
        <dbReference type="ARBA" id="ARBA00001946"/>
    </source>
</evidence>
<evidence type="ECO:0000256" key="3">
    <source>
        <dbReference type="RuleBase" id="RU003476"/>
    </source>
</evidence>
<dbReference type="InterPro" id="IPR000086">
    <property type="entry name" value="NUDIX_hydrolase_dom"/>
</dbReference>
<dbReference type="InterPro" id="IPR051325">
    <property type="entry name" value="Nudix_hydrolase_domain"/>
</dbReference>
<dbReference type="GO" id="GO:0004081">
    <property type="term" value="F:bis(5'-nucleosyl)-tetraphosphatase (asymmetrical) activity"/>
    <property type="evidence" value="ECO:0007669"/>
    <property type="project" value="TreeGrafter"/>
</dbReference>
<keyword evidence="2 3" id="KW-0378">Hydrolase</keyword>
<dbReference type="GO" id="GO:0006167">
    <property type="term" value="P:AMP biosynthetic process"/>
    <property type="evidence" value="ECO:0007669"/>
    <property type="project" value="TreeGrafter"/>
</dbReference>
<evidence type="ECO:0000256" key="2">
    <source>
        <dbReference type="ARBA" id="ARBA00022801"/>
    </source>
</evidence>
<dbReference type="PRINTS" id="PR00502">
    <property type="entry name" value="NUDIXFAMILY"/>
</dbReference>
<dbReference type="Pfam" id="PF00293">
    <property type="entry name" value="NUDIX"/>
    <property type="match status" value="1"/>
</dbReference>
<dbReference type="EMBL" id="RYFI01000010">
    <property type="protein sequence ID" value="RXF73224.1"/>
    <property type="molecule type" value="Genomic_DNA"/>
</dbReference>
<evidence type="ECO:0000313" key="6">
    <source>
        <dbReference type="Proteomes" id="UP000289708"/>
    </source>
</evidence>
<comment type="caution">
    <text evidence="5">The sequence shown here is derived from an EMBL/GenBank/DDBJ whole genome shotgun (WGS) entry which is preliminary data.</text>
</comment>
<feature type="domain" description="Nudix hydrolase" evidence="4">
    <location>
        <begin position="1"/>
        <end position="147"/>
    </location>
</feature>
<dbReference type="SUPFAM" id="SSF55811">
    <property type="entry name" value="Nudix"/>
    <property type="match status" value="1"/>
</dbReference>
<accession>A0A4Q0MIC1</accession>